<gene>
    <name evidence="6" type="ORF">OLEAN_C21830</name>
</gene>
<sequence>MTNEASYFDVHKQFPDGTSMILGFLAISHTKTGKILEQQFMYEAEYTSHPLAAEISPLMGLDKQGMQRFPSDGSSFVGFIDDLLPDDWGKRLIARRINKRFITNLTSLNYIGTGSSIGACKITMNGEVPNWDEGLRLDKADKIIESLNSGDIEALSREELEYVALVRGGSAIGGARPKMLVKDLEGNACMIKPNQVTDNHDVATLEWASLEICRMAGLRTAESSIYTLNGKIKSLLVKRFDTTPEKGRRQLATINSLLKDPHTQCDAMNYSYEDIAGCIKKFCWDVKTDLMQLFGAMLINQALGNTDDHLRNFSLLSCDKGWELSPLYDVLPHFPLHAEHASRFNNSGYLPKLSSAIDTGKALGLSRADAVLVSARVLEALSNWKELLIKEGVDDPDLLNIPEATQGRFQID</sequence>
<dbReference type="EMBL" id="FO203512">
    <property type="protein sequence ID" value="CCK76359.1"/>
    <property type="molecule type" value="Genomic_DNA"/>
</dbReference>
<proteinExistence type="inferred from homology"/>
<evidence type="ECO:0000259" key="4">
    <source>
        <dbReference type="Pfam" id="PF07804"/>
    </source>
</evidence>
<evidence type="ECO:0000256" key="2">
    <source>
        <dbReference type="ARBA" id="ARBA00022679"/>
    </source>
</evidence>
<evidence type="ECO:0000259" key="5">
    <source>
        <dbReference type="Pfam" id="PF13657"/>
    </source>
</evidence>
<dbReference type="InterPro" id="IPR052028">
    <property type="entry name" value="HipA_Ser/Thr_kinase"/>
</dbReference>
<dbReference type="OrthoDB" id="9805913at2"/>
<dbReference type="Pfam" id="PF07804">
    <property type="entry name" value="HipA_C"/>
    <property type="match status" value="1"/>
</dbReference>
<dbReference type="Pfam" id="PF13657">
    <property type="entry name" value="Couple_hipA"/>
    <property type="match status" value="1"/>
</dbReference>
<dbReference type="InterPro" id="IPR017508">
    <property type="entry name" value="HipA_N1"/>
</dbReference>
<feature type="domain" description="HipA-like C-terminal" evidence="4">
    <location>
        <begin position="171"/>
        <end position="377"/>
    </location>
</feature>
<keyword evidence="2" id="KW-0808">Transferase</keyword>
<accession>R4YU44</accession>
<evidence type="ECO:0000256" key="3">
    <source>
        <dbReference type="ARBA" id="ARBA00022777"/>
    </source>
</evidence>
<dbReference type="STRING" id="698738.OLEAN_C21830"/>
<reference evidence="6 7" key="1">
    <citation type="journal article" date="2013" name="Nat. Commun.">
        <title>Genome sequence and functional genomic analysis of the oil-degrading bacterium Oleispira antarctica.</title>
        <authorList>
            <person name="Kube M."/>
            <person name="Chernikova T.N."/>
            <person name="Al-Ramahi Y."/>
            <person name="Beloqui A."/>
            <person name="Lopez-Cortez N."/>
            <person name="Guazzaroni M.E."/>
            <person name="Heipieper H.J."/>
            <person name="Klages S."/>
            <person name="Kotsyurbenko O.R."/>
            <person name="Langer I."/>
            <person name="Nechitaylo T.Y."/>
            <person name="Lunsdorf H."/>
            <person name="Fernandez M."/>
            <person name="Juarez S."/>
            <person name="Ciordia S."/>
            <person name="Singer A."/>
            <person name="Kagan O."/>
            <person name="Egorova O."/>
            <person name="Petit P.A."/>
            <person name="Stogios P."/>
            <person name="Kim Y."/>
            <person name="Tchigvintsev A."/>
            <person name="Flick R."/>
            <person name="Denaro R."/>
            <person name="Genovese M."/>
            <person name="Albar J.P."/>
            <person name="Reva O.N."/>
            <person name="Martinez-Gomariz M."/>
            <person name="Tran H."/>
            <person name="Ferrer M."/>
            <person name="Savchenko A."/>
            <person name="Yakunin A.F."/>
            <person name="Yakimov M.M."/>
            <person name="Golyshina O.V."/>
            <person name="Reinhardt R."/>
            <person name="Golyshin P.N."/>
        </authorList>
    </citation>
    <scope>NUCLEOTIDE SEQUENCE [LARGE SCALE GENOMIC DNA]</scope>
</reference>
<dbReference type="HOGENOM" id="CLU_041102_0_0_6"/>
<keyword evidence="3" id="KW-0418">Kinase</keyword>
<feature type="domain" description="HipA N-terminal subdomain 1" evidence="5">
    <location>
        <begin position="38"/>
        <end position="120"/>
    </location>
</feature>
<keyword evidence="7" id="KW-1185">Reference proteome</keyword>
<dbReference type="AlphaFoldDB" id="R4YU44"/>
<organism evidence="6 7">
    <name type="scientific">Oleispira antarctica RB-8</name>
    <dbReference type="NCBI Taxonomy" id="698738"/>
    <lineage>
        <taxon>Bacteria</taxon>
        <taxon>Pseudomonadati</taxon>
        <taxon>Pseudomonadota</taxon>
        <taxon>Gammaproteobacteria</taxon>
        <taxon>Oceanospirillales</taxon>
        <taxon>Oceanospirillaceae</taxon>
        <taxon>Oleispira</taxon>
    </lineage>
</organism>
<dbReference type="PANTHER" id="PTHR37419:SF8">
    <property type="entry name" value="TOXIN YJJJ"/>
    <property type="match status" value="1"/>
</dbReference>
<dbReference type="InterPro" id="IPR012893">
    <property type="entry name" value="HipA-like_C"/>
</dbReference>
<evidence type="ECO:0000313" key="7">
    <source>
        <dbReference type="Proteomes" id="UP000032749"/>
    </source>
</evidence>
<dbReference type="GO" id="GO:0005829">
    <property type="term" value="C:cytosol"/>
    <property type="evidence" value="ECO:0007669"/>
    <property type="project" value="TreeGrafter"/>
</dbReference>
<comment type="similarity">
    <text evidence="1">Belongs to the HipA Ser/Thr kinase family.</text>
</comment>
<name>R4YU44_OLEAN</name>
<dbReference type="KEGG" id="oai:OLEAN_C21830"/>
<dbReference type="Proteomes" id="UP000032749">
    <property type="component" value="Chromosome"/>
</dbReference>
<dbReference type="GO" id="GO:0004674">
    <property type="term" value="F:protein serine/threonine kinase activity"/>
    <property type="evidence" value="ECO:0007669"/>
    <property type="project" value="TreeGrafter"/>
</dbReference>
<evidence type="ECO:0000313" key="6">
    <source>
        <dbReference type="EMBL" id="CCK76359.1"/>
    </source>
</evidence>
<dbReference type="PANTHER" id="PTHR37419">
    <property type="entry name" value="SERINE/THREONINE-PROTEIN KINASE TOXIN HIPA"/>
    <property type="match status" value="1"/>
</dbReference>
<protein>
    <submittedName>
        <fullName evidence="6">HipA-like protein</fullName>
    </submittedName>
</protein>
<evidence type="ECO:0000256" key="1">
    <source>
        <dbReference type="ARBA" id="ARBA00010164"/>
    </source>
</evidence>